<evidence type="ECO:0008006" key="11">
    <source>
        <dbReference type="Google" id="ProtNLM"/>
    </source>
</evidence>
<name>A0A1E8CLV9_9GAMM</name>
<dbReference type="OrthoDB" id="9770036at2"/>
<dbReference type="InterPro" id="IPR025857">
    <property type="entry name" value="MacB_PCD"/>
</dbReference>
<proteinExistence type="predicted"/>
<dbReference type="GO" id="GO:0022857">
    <property type="term" value="F:transmembrane transporter activity"/>
    <property type="evidence" value="ECO:0007669"/>
    <property type="project" value="TreeGrafter"/>
</dbReference>
<comment type="caution">
    <text evidence="9">The sequence shown here is derived from an EMBL/GenBank/DDBJ whole genome shotgun (WGS) entry which is preliminary data.</text>
</comment>
<evidence type="ECO:0000256" key="2">
    <source>
        <dbReference type="ARBA" id="ARBA00022475"/>
    </source>
</evidence>
<keyword evidence="2" id="KW-1003">Cell membrane</keyword>
<evidence type="ECO:0000259" key="7">
    <source>
        <dbReference type="Pfam" id="PF02687"/>
    </source>
</evidence>
<dbReference type="EMBL" id="MASR01000001">
    <property type="protein sequence ID" value="OFE13461.1"/>
    <property type="molecule type" value="Genomic_DNA"/>
</dbReference>
<feature type="domain" description="ABC3 transporter permease C-terminal" evidence="7">
    <location>
        <begin position="700"/>
        <end position="806"/>
    </location>
</feature>
<sequence length="820" mass="90960">MIFNYLVTALLSIRKQPVFAAIKILSLTLGLGCSTLVLLHVQFVQNTNKHIENWDSTYRLVTHMMVRDTNTPYRTFTTADTYLGFLRQDYGDLIEYSAHIRGGNALFGRGTEATENSLHWADPDVVPIFDLEFVQGDAAGALLEPNTMLLTESTAAKYFGNENPIGQVLTYNNQVDIQVIGVVRDVPASATVQFEMLISIPTGRQLFGENFMNGEGWISFSGTQTYLRFRDAASAYQLENDLRNFIDRNMPENSVTFARQNNFGLSLQPLDDIYLNPLDNFGAPENSSTQPVLYGLVAFAVLILVTSCINYINLSLVQITQRGKEIGVRKTLGAGRAQIISQFLLESLLLTFIALLLAVPIVLLALPVYANFTDISLMRADLFASDFLPMMLALVLLTGVLSGVLPALSLSRMPAINALKSAAKSSRAGKLTKAAVTSVQFTLSAALILLAIAIYLQTRHLQELDVGYNKDNLIIVDSRFNNMERDAFNYSALLNDLRQHPGVVSVASSENRPPSTGGINPWRLPRFEPDESITVAHVGVSPGFIETYQMELLAGRTFSEEYASDFTPDGPIATDVVYNMVITDSLARRFGFATPEDALDQPFSLFDYNFRVIGVIKRFQFSSGMETEARSIGILRSTLRPMRYLHIRVVPQQADAALAHIDEVWARHRPNVPIDRTFFSQTFADIIENRTSGLRIAALMASIITVLIAGFGLYALASYSSLRRTKEVGVRKTLGASTGAIVRLLAWDFVKPVLLACVLAWPLAWFAIDRFYQTFSSQAEFPFMIYAVVTLAVIALALMTVAMQCFRTANTDPVRSLRYE</sequence>
<protein>
    <recommendedName>
        <fullName evidence="11">ABC transporter permease</fullName>
    </recommendedName>
</protein>
<dbReference type="InterPro" id="IPR050250">
    <property type="entry name" value="Macrolide_Exporter_MacB"/>
</dbReference>
<reference evidence="10" key="1">
    <citation type="submission" date="2016-07" db="EMBL/GenBank/DDBJ databases">
        <authorList>
            <person name="Florea S."/>
            <person name="Webb J.S."/>
            <person name="Jaromczyk J."/>
            <person name="Schardl C.L."/>
        </authorList>
    </citation>
    <scope>NUCLEOTIDE SEQUENCE [LARGE SCALE GENOMIC DNA]</scope>
    <source>
        <strain evidence="10">KCTC 42131</strain>
    </source>
</reference>
<dbReference type="PANTHER" id="PTHR30572">
    <property type="entry name" value="MEMBRANE COMPONENT OF TRANSPORTER-RELATED"/>
    <property type="match status" value="1"/>
</dbReference>
<dbReference type="InterPro" id="IPR003838">
    <property type="entry name" value="ABC3_permease_C"/>
</dbReference>
<evidence type="ECO:0000313" key="9">
    <source>
        <dbReference type="EMBL" id="OFE13461.1"/>
    </source>
</evidence>
<evidence type="ECO:0000313" key="10">
    <source>
        <dbReference type="Proteomes" id="UP000175669"/>
    </source>
</evidence>
<feature type="transmembrane region" description="Helical" evidence="6">
    <location>
        <begin position="696"/>
        <end position="719"/>
    </location>
</feature>
<feature type="transmembrane region" description="Helical" evidence="6">
    <location>
        <begin position="348"/>
        <end position="370"/>
    </location>
</feature>
<evidence type="ECO:0000256" key="1">
    <source>
        <dbReference type="ARBA" id="ARBA00004651"/>
    </source>
</evidence>
<keyword evidence="10" id="KW-1185">Reference proteome</keyword>
<evidence type="ECO:0000259" key="8">
    <source>
        <dbReference type="Pfam" id="PF12704"/>
    </source>
</evidence>
<feature type="domain" description="MacB-like periplasmic core" evidence="8">
    <location>
        <begin position="22"/>
        <end position="244"/>
    </location>
</feature>
<comment type="subcellular location">
    <subcellularLocation>
        <location evidence="1">Cell membrane</location>
        <topology evidence="1">Multi-pass membrane protein</topology>
    </subcellularLocation>
</comment>
<accession>A0A1E8CLV9</accession>
<dbReference type="Pfam" id="PF02687">
    <property type="entry name" value="FtsX"/>
    <property type="match status" value="2"/>
</dbReference>
<dbReference type="Pfam" id="PF12704">
    <property type="entry name" value="MacB_PCD"/>
    <property type="match status" value="2"/>
</dbReference>
<evidence type="ECO:0000256" key="6">
    <source>
        <dbReference type="SAM" id="Phobius"/>
    </source>
</evidence>
<organism evidence="9 10">
    <name type="scientific">Pseudohongiella acticola</name>
    <dbReference type="NCBI Taxonomy" id="1524254"/>
    <lineage>
        <taxon>Bacteria</taxon>
        <taxon>Pseudomonadati</taxon>
        <taxon>Pseudomonadota</taxon>
        <taxon>Gammaproteobacteria</taxon>
        <taxon>Pseudomonadales</taxon>
        <taxon>Pseudohongiellaceae</taxon>
        <taxon>Pseudohongiella</taxon>
    </lineage>
</organism>
<dbReference type="RefSeq" id="WP_070117678.1">
    <property type="nucleotide sequence ID" value="NZ_MASR01000001.1"/>
</dbReference>
<keyword evidence="4 6" id="KW-1133">Transmembrane helix</keyword>
<feature type="transmembrane region" description="Helical" evidence="6">
    <location>
        <begin position="292"/>
        <end position="314"/>
    </location>
</feature>
<dbReference type="Proteomes" id="UP000175669">
    <property type="component" value="Unassembled WGS sequence"/>
</dbReference>
<evidence type="ECO:0000256" key="5">
    <source>
        <dbReference type="ARBA" id="ARBA00023136"/>
    </source>
</evidence>
<dbReference type="PANTHER" id="PTHR30572:SF18">
    <property type="entry name" value="ABC-TYPE MACROLIDE FAMILY EXPORT SYSTEM PERMEASE COMPONENT 2"/>
    <property type="match status" value="1"/>
</dbReference>
<dbReference type="AlphaFoldDB" id="A0A1E8CLV9"/>
<feature type="domain" description="MacB-like periplasmic core" evidence="8">
    <location>
        <begin position="461"/>
        <end position="639"/>
    </location>
</feature>
<feature type="transmembrane region" description="Helical" evidence="6">
    <location>
        <begin position="431"/>
        <end position="456"/>
    </location>
</feature>
<feature type="domain" description="ABC3 transporter permease C-terminal" evidence="7">
    <location>
        <begin position="298"/>
        <end position="414"/>
    </location>
</feature>
<evidence type="ECO:0000256" key="3">
    <source>
        <dbReference type="ARBA" id="ARBA00022692"/>
    </source>
</evidence>
<evidence type="ECO:0000256" key="4">
    <source>
        <dbReference type="ARBA" id="ARBA00022989"/>
    </source>
</evidence>
<keyword evidence="3 6" id="KW-0812">Transmembrane</keyword>
<feature type="transmembrane region" description="Helical" evidence="6">
    <location>
        <begin position="740"/>
        <end position="763"/>
    </location>
</feature>
<feature type="transmembrane region" description="Helical" evidence="6">
    <location>
        <begin position="783"/>
        <end position="806"/>
    </location>
</feature>
<keyword evidence="5 6" id="KW-0472">Membrane</keyword>
<dbReference type="GO" id="GO:0005886">
    <property type="term" value="C:plasma membrane"/>
    <property type="evidence" value="ECO:0007669"/>
    <property type="project" value="UniProtKB-SubCell"/>
</dbReference>
<gene>
    <name evidence="9" type="ORF">PHACT_10200</name>
</gene>
<feature type="transmembrane region" description="Helical" evidence="6">
    <location>
        <begin position="390"/>
        <end position="410"/>
    </location>
</feature>
<dbReference type="STRING" id="1524254.PHACT_10200"/>